<evidence type="ECO:0000313" key="5">
    <source>
        <dbReference type="EMBL" id="CAB4546770.1"/>
    </source>
</evidence>
<name>A0A6J6C615_9ZZZZ</name>
<organism evidence="5">
    <name type="scientific">freshwater metagenome</name>
    <dbReference type="NCBI Taxonomy" id="449393"/>
    <lineage>
        <taxon>unclassified sequences</taxon>
        <taxon>metagenomes</taxon>
        <taxon>ecological metagenomes</taxon>
    </lineage>
</organism>
<dbReference type="InterPro" id="IPR002123">
    <property type="entry name" value="Plipid/glycerol_acylTrfase"/>
</dbReference>
<dbReference type="AlphaFoldDB" id="A0A6J6C615"/>
<protein>
    <submittedName>
        <fullName evidence="5">Unannotated protein</fullName>
    </submittedName>
</protein>
<evidence type="ECO:0000256" key="3">
    <source>
        <dbReference type="SAM" id="Phobius"/>
    </source>
</evidence>
<evidence type="ECO:0000259" key="4">
    <source>
        <dbReference type="SMART" id="SM00563"/>
    </source>
</evidence>
<dbReference type="Pfam" id="PF01553">
    <property type="entry name" value="Acyltransferase"/>
    <property type="match status" value="1"/>
</dbReference>
<keyword evidence="3" id="KW-0472">Membrane</keyword>
<feature type="transmembrane region" description="Helical" evidence="3">
    <location>
        <begin position="370"/>
        <end position="388"/>
    </location>
</feature>
<keyword evidence="3" id="KW-1133">Transmembrane helix</keyword>
<dbReference type="SUPFAM" id="SSF69593">
    <property type="entry name" value="Glycerol-3-phosphate (1)-acyltransferase"/>
    <property type="match status" value="1"/>
</dbReference>
<sequence>MNQRAMRALTRASKLRAHFWASIIAIFSRGLTSFTGTDAYATPTPLARPVPLPDGPLIVVANHSSHADSVALLATLGRTRPVLVVSASDYWEQDSTADWLSRGLVGTFAISRSGDGMEQLRGAADLVRAGVVLVIFAEGTRSTTGEIGDFHTGAFRLAAELGARVLPIAINGTFESLPKGSTFPKHRATNLRHGTAIAVHPDSIDEAVATVRNELIELHKMPIEDLAGFGWQRVRKAAFGWAGLLVVFLWAMGEGIFWPLIAEMPLLLLVVTVGWRWRGAALIAASAAGAALGVLATWWMVKSGFEPPSPLTTPRMFEVAAEQLDANLGGAFWQQMFNGIPVKVYAHEAGAMGLSLAELGTALIARITRIVLVGAGGWLLGNFLARWLRPSLGLVQSVTLALFPIGLWLTIAYWS</sequence>
<proteinExistence type="predicted"/>
<feature type="transmembrane region" description="Helical" evidence="3">
    <location>
        <begin position="238"/>
        <end position="261"/>
    </location>
</feature>
<keyword evidence="3" id="KW-0812">Transmembrane</keyword>
<dbReference type="PANTHER" id="PTHR10434">
    <property type="entry name" value="1-ACYL-SN-GLYCEROL-3-PHOSPHATE ACYLTRANSFERASE"/>
    <property type="match status" value="1"/>
</dbReference>
<accession>A0A6J6C615</accession>
<dbReference type="PANTHER" id="PTHR10434:SF11">
    <property type="entry name" value="1-ACYL-SN-GLYCEROL-3-PHOSPHATE ACYLTRANSFERASE"/>
    <property type="match status" value="1"/>
</dbReference>
<dbReference type="EMBL" id="CAEZSH010000164">
    <property type="protein sequence ID" value="CAB4546770.1"/>
    <property type="molecule type" value="Genomic_DNA"/>
</dbReference>
<dbReference type="GO" id="GO:0003841">
    <property type="term" value="F:1-acylglycerol-3-phosphate O-acyltransferase activity"/>
    <property type="evidence" value="ECO:0007669"/>
    <property type="project" value="TreeGrafter"/>
</dbReference>
<feature type="transmembrane region" description="Helical" evidence="3">
    <location>
        <begin position="281"/>
        <end position="301"/>
    </location>
</feature>
<feature type="transmembrane region" description="Helical" evidence="3">
    <location>
        <begin position="394"/>
        <end position="414"/>
    </location>
</feature>
<keyword evidence="1" id="KW-0808">Transferase</keyword>
<dbReference type="CDD" id="cd07989">
    <property type="entry name" value="LPLAT_AGPAT-like"/>
    <property type="match status" value="1"/>
</dbReference>
<dbReference type="GO" id="GO:0005886">
    <property type="term" value="C:plasma membrane"/>
    <property type="evidence" value="ECO:0007669"/>
    <property type="project" value="TreeGrafter"/>
</dbReference>
<gene>
    <name evidence="5" type="ORF">UFOPK1410_01019</name>
</gene>
<keyword evidence="2" id="KW-0012">Acyltransferase</keyword>
<evidence type="ECO:0000256" key="1">
    <source>
        <dbReference type="ARBA" id="ARBA00022679"/>
    </source>
</evidence>
<dbReference type="SMART" id="SM00563">
    <property type="entry name" value="PlsC"/>
    <property type="match status" value="1"/>
</dbReference>
<dbReference type="GO" id="GO:0006654">
    <property type="term" value="P:phosphatidic acid biosynthetic process"/>
    <property type="evidence" value="ECO:0007669"/>
    <property type="project" value="TreeGrafter"/>
</dbReference>
<reference evidence="5" key="1">
    <citation type="submission" date="2020-05" db="EMBL/GenBank/DDBJ databases">
        <authorList>
            <person name="Chiriac C."/>
            <person name="Salcher M."/>
            <person name="Ghai R."/>
            <person name="Kavagutti S V."/>
        </authorList>
    </citation>
    <scope>NUCLEOTIDE SEQUENCE</scope>
</reference>
<evidence type="ECO:0000256" key="2">
    <source>
        <dbReference type="ARBA" id="ARBA00023315"/>
    </source>
</evidence>
<feature type="domain" description="Phospholipid/glycerol acyltransferase" evidence="4">
    <location>
        <begin position="57"/>
        <end position="173"/>
    </location>
</feature>